<name>A0A2R8BX34_9RHOB</name>
<reference evidence="2 3" key="1">
    <citation type="submission" date="2018-03" db="EMBL/GenBank/DDBJ databases">
        <authorList>
            <person name="Keele B.F."/>
        </authorList>
    </citation>
    <scope>NUCLEOTIDE SEQUENCE [LARGE SCALE GENOMIC DNA]</scope>
    <source>
        <strain evidence="2 3">CECT 8504</strain>
    </source>
</reference>
<dbReference type="AlphaFoldDB" id="A0A2R8BX34"/>
<evidence type="ECO:0000313" key="3">
    <source>
        <dbReference type="Proteomes" id="UP000244912"/>
    </source>
</evidence>
<gene>
    <name evidence="2" type="ORF">PAA8504_02572</name>
</gene>
<dbReference type="Proteomes" id="UP000244912">
    <property type="component" value="Unassembled WGS sequence"/>
</dbReference>
<accession>A0A2R8BX34</accession>
<sequence>MHHKSVSYAGFAQNPAFQAKVAGVVGRDATKRRATGRRSSLSVWGLPRIVVALWALKIVLVIQMGGTGYTEVIRPLQEGNAVARAVGTILEPDVITLEAARYALIGKDLLRDISYVY</sequence>
<dbReference type="EMBL" id="ONZF01000005">
    <property type="protein sequence ID" value="SPJ24734.1"/>
    <property type="molecule type" value="Genomic_DNA"/>
</dbReference>
<proteinExistence type="predicted"/>
<organism evidence="2 3">
    <name type="scientific">Palleronia abyssalis</name>
    <dbReference type="NCBI Taxonomy" id="1501240"/>
    <lineage>
        <taxon>Bacteria</taxon>
        <taxon>Pseudomonadati</taxon>
        <taxon>Pseudomonadota</taxon>
        <taxon>Alphaproteobacteria</taxon>
        <taxon>Rhodobacterales</taxon>
        <taxon>Roseobacteraceae</taxon>
        <taxon>Palleronia</taxon>
    </lineage>
</organism>
<keyword evidence="1" id="KW-0812">Transmembrane</keyword>
<keyword evidence="1" id="KW-1133">Transmembrane helix</keyword>
<evidence type="ECO:0000313" key="2">
    <source>
        <dbReference type="EMBL" id="SPJ24734.1"/>
    </source>
</evidence>
<dbReference type="RefSeq" id="WP_108894552.1">
    <property type="nucleotide sequence ID" value="NZ_ONZF01000005.1"/>
</dbReference>
<feature type="transmembrane region" description="Helical" evidence="1">
    <location>
        <begin position="41"/>
        <end position="62"/>
    </location>
</feature>
<keyword evidence="3" id="KW-1185">Reference proteome</keyword>
<keyword evidence="1" id="KW-0472">Membrane</keyword>
<dbReference type="OrthoDB" id="7866534at2"/>
<protein>
    <submittedName>
        <fullName evidence="2">Uncharacterized protein</fullName>
    </submittedName>
</protein>
<evidence type="ECO:0000256" key="1">
    <source>
        <dbReference type="SAM" id="Phobius"/>
    </source>
</evidence>